<dbReference type="RefSeq" id="WP_345248195.1">
    <property type="nucleotide sequence ID" value="NZ_BAABFO010000006.1"/>
</dbReference>
<dbReference type="InterPro" id="IPR016161">
    <property type="entry name" value="Ald_DH/histidinol_DH"/>
</dbReference>
<sequence>MSSESPDLKLFIDGEWLGVQGRATHSVIDPATGRSLGELPLASAQDLDRALESAAAAWPGWRATPAVERGRLMRRAAGLIRERRERIARLLTQEEGKPLAEALVEVDGAAGHIEWMAEEGRRAYGRVVPGASSQLRQTILKQPIGVAAGFAPWNFPATTPARKLSASLAAGCCCILKAPEEAPATAVEIVRAFAEAGVPRGVVQLVFGDPPAVSRHLIGSPVVRKVSFTGSTAVGRQLATLAAQEVKPITMELGGHAPVLVFDDVDPGQVVALCAAAKYRNAGQVCVSPTRFFVHERIYDDFAARFAAAANAVQLGHGLENGTAMGPLANTRRLAAVADTVADLQRSGARLLAGGERLEGIGNFFRPTVFRDVPPEARAMREEPFGPIALLIPFRDEDEVIARANALPYGLAAYAFTRDAGRHIRLSEALETGMLGINTFTINGPETTWGGVKESGYGSEGASEGLEAYQVTKLVVQSSAF</sequence>
<keyword evidence="2" id="KW-0560">Oxidoreductase</keyword>
<dbReference type="InterPro" id="IPR016162">
    <property type="entry name" value="Ald_DH_N"/>
</dbReference>
<comment type="similarity">
    <text evidence="1">Belongs to the aldehyde dehydrogenase family.</text>
</comment>
<dbReference type="InterPro" id="IPR015590">
    <property type="entry name" value="Aldehyde_DH_dom"/>
</dbReference>
<dbReference type="Proteomes" id="UP001501671">
    <property type="component" value="Unassembled WGS sequence"/>
</dbReference>
<evidence type="ECO:0000313" key="5">
    <source>
        <dbReference type="Proteomes" id="UP001501671"/>
    </source>
</evidence>
<dbReference type="Gene3D" id="3.40.309.10">
    <property type="entry name" value="Aldehyde Dehydrogenase, Chain A, domain 2"/>
    <property type="match status" value="1"/>
</dbReference>
<comment type="caution">
    <text evidence="4">The sequence shown here is derived from an EMBL/GenBank/DDBJ whole genome shotgun (WGS) entry which is preliminary data.</text>
</comment>
<dbReference type="CDD" id="cd07103">
    <property type="entry name" value="ALDH_F5_SSADH_GabD"/>
    <property type="match status" value="1"/>
</dbReference>
<evidence type="ECO:0000259" key="3">
    <source>
        <dbReference type="Pfam" id="PF00171"/>
    </source>
</evidence>
<dbReference type="Pfam" id="PF00171">
    <property type="entry name" value="Aldedh"/>
    <property type="match status" value="1"/>
</dbReference>
<feature type="domain" description="Aldehyde dehydrogenase" evidence="3">
    <location>
        <begin position="21"/>
        <end position="475"/>
    </location>
</feature>
<accession>A0ABP8GT64</accession>
<dbReference type="Gene3D" id="3.40.605.10">
    <property type="entry name" value="Aldehyde Dehydrogenase, Chain A, domain 1"/>
    <property type="match status" value="1"/>
</dbReference>
<proteinExistence type="inferred from homology"/>
<keyword evidence="5" id="KW-1185">Reference proteome</keyword>
<dbReference type="InterPro" id="IPR050740">
    <property type="entry name" value="Aldehyde_DH_Superfamily"/>
</dbReference>
<dbReference type="EMBL" id="BAABFO010000006">
    <property type="protein sequence ID" value="GAA4329546.1"/>
    <property type="molecule type" value="Genomic_DNA"/>
</dbReference>
<gene>
    <name evidence="4" type="ORF">GCM10023144_16500</name>
</gene>
<organism evidence="4 5">
    <name type="scientific">Pigmentiphaga soli</name>
    <dbReference type="NCBI Taxonomy" id="1007095"/>
    <lineage>
        <taxon>Bacteria</taxon>
        <taxon>Pseudomonadati</taxon>
        <taxon>Pseudomonadota</taxon>
        <taxon>Betaproteobacteria</taxon>
        <taxon>Burkholderiales</taxon>
        <taxon>Alcaligenaceae</taxon>
        <taxon>Pigmentiphaga</taxon>
    </lineage>
</organism>
<protein>
    <submittedName>
        <fullName evidence="4">NAD-dependent succinate-semialdehyde dehydrogenase</fullName>
    </submittedName>
</protein>
<name>A0ABP8GT64_9BURK</name>
<dbReference type="PANTHER" id="PTHR43353:SF5">
    <property type="entry name" value="SUCCINATE-SEMIALDEHYDE DEHYDROGENASE, MITOCHONDRIAL"/>
    <property type="match status" value="1"/>
</dbReference>
<dbReference type="PANTHER" id="PTHR43353">
    <property type="entry name" value="SUCCINATE-SEMIALDEHYDE DEHYDROGENASE, MITOCHONDRIAL"/>
    <property type="match status" value="1"/>
</dbReference>
<evidence type="ECO:0000313" key="4">
    <source>
        <dbReference type="EMBL" id="GAA4329546.1"/>
    </source>
</evidence>
<evidence type="ECO:0000256" key="2">
    <source>
        <dbReference type="ARBA" id="ARBA00023002"/>
    </source>
</evidence>
<reference evidence="5" key="1">
    <citation type="journal article" date="2019" name="Int. J. Syst. Evol. Microbiol.">
        <title>The Global Catalogue of Microorganisms (GCM) 10K type strain sequencing project: providing services to taxonomists for standard genome sequencing and annotation.</title>
        <authorList>
            <consortium name="The Broad Institute Genomics Platform"/>
            <consortium name="The Broad Institute Genome Sequencing Center for Infectious Disease"/>
            <person name="Wu L."/>
            <person name="Ma J."/>
        </authorList>
    </citation>
    <scope>NUCLEOTIDE SEQUENCE [LARGE SCALE GENOMIC DNA]</scope>
    <source>
        <strain evidence="5">JCM 17666</strain>
    </source>
</reference>
<evidence type="ECO:0000256" key="1">
    <source>
        <dbReference type="ARBA" id="ARBA00009986"/>
    </source>
</evidence>
<dbReference type="SUPFAM" id="SSF53720">
    <property type="entry name" value="ALDH-like"/>
    <property type="match status" value="1"/>
</dbReference>
<dbReference type="InterPro" id="IPR016163">
    <property type="entry name" value="Ald_DH_C"/>
</dbReference>